<sequence length="263" mass="30176">MVPVVGITTQVVQEAKWYKHIAGLGFEAVEINRRNSKLHFNLYFLEKVKRYMEGFDLSIHSGTAGIFQPYPSFTKANLAVLTAELDVCRFLEARQLVFHLNDGILCREDKRRLREVFQYAADLGVDMLYESNSILVADYAYDILESFPQLGYVLDLGHLNNGCGRGELGCEIDVFLREVRNRVVYVHASNNSGQHDEHIGLEEGTLDWRHALDMLDFSIIMKIILEVRSLEMVETSRTALMHYLKLKLGSDQHNMLKIFECRG</sequence>
<dbReference type="EMBL" id="UPXX01000013">
    <property type="protein sequence ID" value="VBB42608.1"/>
    <property type="molecule type" value="Genomic_DNA"/>
</dbReference>
<proteinExistence type="predicted"/>
<gene>
    <name evidence="2" type="ORF">TRIP_B200748</name>
</gene>
<dbReference type="PANTHER" id="PTHR12110">
    <property type="entry name" value="HYDROXYPYRUVATE ISOMERASE"/>
    <property type="match status" value="1"/>
</dbReference>
<protein>
    <submittedName>
        <fullName evidence="2">AP endonuclease, family 2</fullName>
    </submittedName>
</protein>
<dbReference type="InterPro" id="IPR013022">
    <property type="entry name" value="Xyl_isomerase-like_TIM-brl"/>
</dbReference>
<dbReference type="Gene3D" id="3.20.20.150">
    <property type="entry name" value="Divalent-metal-dependent TIM barrel enzymes"/>
    <property type="match status" value="1"/>
</dbReference>
<keyword evidence="2" id="KW-0255">Endonuclease</keyword>
<dbReference type="SUPFAM" id="SSF51658">
    <property type="entry name" value="Xylose isomerase-like"/>
    <property type="match status" value="1"/>
</dbReference>
<dbReference type="InterPro" id="IPR050312">
    <property type="entry name" value="IolE/XylAMocC-like"/>
</dbReference>
<reference evidence="2" key="1">
    <citation type="submission" date="2018-07" db="EMBL/GenBank/DDBJ databases">
        <authorList>
            <consortium name="Genoscope - CEA"/>
            <person name="William W."/>
        </authorList>
    </citation>
    <scope>NUCLEOTIDE SEQUENCE</scope>
    <source>
        <strain evidence="2">IK1</strain>
    </source>
</reference>
<dbReference type="PANTHER" id="PTHR12110:SF21">
    <property type="entry name" value="XYLOSE ISOMERASE-LIKE TIM BARREL DOMAIN-CONTAINING PROTEIN"/>
    <property type="match status" value="1"/>
</dbReference>
<dbReference type="InterPro" id="IPR036237">
    <property type="entry name" value="Xyl_isomerase-like_sf"/>
</dbReference>
<dbReference type="Pfam" id="PF01261">
    <property type="entry name" value="AP_endonuc_2"/>
    <property type="match status" value="1"/>
</dbReference>
<evidence type="ECO:0000259" key="1">
    <source>
        <dbReference type="Pfam" id="PF01261"/>
    </source>
</evidence>
<dbReference type="AlphaFoldDB" id="A0A653A3S8"/>
<keyword evidence="2" id="KW-0540">Nuclease</keyword>
<organism evidence="2">
    <name type="scientific">Uncultured Desulfatiglans sp</name>
    <dbReference type="NCBI Taxonomy" id="1748965"/>
    <lineage>
        <taxon>Bacteria</taxon>
        <taxon>Pseudomonadati</taxon>
        <taxon>Thermodesulfobacteriota</taxon>
        <taxon>Desulfobacteria</taxon>
        <taxon>Desulfatiglandales</taxon>
        <taxon>Desulfatiglandaceae</taxon>
        <taxon>Desulfatiglans</taxon>
        <taxon>environmental samples</taxon>
    </lineage>
</organism>
<accession>A0A653A3S8</accession>
<keyword evidence="2" id="KW-0378">Hydrolase</keyword>
<name>A0A653A3S8_UNCDX</name>
<evidence type="ECO:0000313" key="2">
    <source>
        <dbReference type="EMBL" id="VBB42608.1"/>
    </source>
</evidence>
<feature type="domain" description="Xylose isomerase-like TIM barrel" evidence="1">
    <location>
        <begin position="21"/>
        <end position="219"/>
    </location>
</feature>
<dbReference type="GO" id="GO:0004519">
    <property type="term" value="F:endonuclease activity"/>
    <property type="evidence" value="ECO:0007669"/>
    <property type="project" value="UniProtKB-KW"/>
</dbReference>